<dbReference type="AlphaFoldDB" id="A0A5C5RBG4"/>
<evidence type="ECO:0000313" key="4">
    <source>
        <dbReference type="EMBL" id="TWS19485.1"/>
    </source>
</evidence>
<dbReference type="InterPro" id="IPR028081">
    <property type="entry name" value="Leu-bd"/>
</dbReference>
<gene>
    <name evidence="4" type="ORF">FK529_09835</name>
</gene>
<name>A0A5C5RBG4_9ACTN</name>
<dbReference type="CDD" id="cd06358">
    <property type="entry name" value="PBP1_NHase"/>
    <property type="match status" value="1"/>
</dbReference>
<dbReference type="EMBL" id="VIGW01000004">
    <property type="protein sequence ID" value="TWS19485.1"/>
    <property type="molecule type" value="Genomic_DNA"/>
</dbReference>
<reference evidence="4 5" key="1">
    <citation type="submission" date="2019-06" db="EMBL/GenBank/DDBJ databases">
        <title>Tsukamurella conjunctivitidis sp. nov., Tsukamurella assacharolytica sp. nov. and Tsukamurella sputae sp. nov. isolated from patients with conjunctivitis, bacteraemia (lymphoma) and respiratory infection (sputum) in Hong Kong.</title>
        <authorList>
            <person name="Teng J.L.L."/>
            <person name="Lee H.H."/>
            <person name="Fong J.Y.H."/>
            <person name="Fok K.M.N."/>
            <person name="Lau S.K.P."/>
            <person name="Woo P.C.Y."/>
        </authorList>
    </citation>
    <scope>NUCLEOTIDE SEQUENCE [LARGE SCALE GENOMIC DNA]</scope>
    <source>
        <strain evidence="4 5">HKU71</strain>
    </source>
</reference>
<comment type="caution">
    <text evidence="4">The sequence shown here is derived from an EMBL/GenBank/DDBJ whole genome shotgun (WGS) entry which is preliminary data.</text>
</comment>
<dbReference type="SUPFAM" id="SSF53822">
    <property type="entry name" value="Periplasmic binding protein-like I"/>
    <property type="match status" value="1"/>
</dbReference>
<dbReference type="PANTHER" id="PTHR47628:SF1">
    <property type="entry name" value="ALIPHATIC AMIDASE EXPRESSION-REGULATING PROTEIN"/>
    <property type="match status" value="1"/>
</dbReference>
<evidence type="ECO:0000313" key="5">
    <source>
        <dbReference type="Proteomes" id="UP000317291"/>
    </source>
</evidence>
<feature type="domain" description="Leucine-binding protein" evidence="3">
    <location>
        <begin position="13"/>
        <end position="347"/>
    </location>
</feature>
<dbReference type="Gene3D" id="3.40.50.2300">
    <property type="match status" value="2"/>
</dbReference>
<dbReference type="Proteomes" id="UP000317291">
    <property type="component" value="Unassembled WGS sequence"/>
</dbReference>
<dbReference type="InterPro" id="IPR028082">
    <property type="entry name" value="Peripla_BP_I"/>
</dbReference>
<keyword evidence="5" id="KW-1185">Reference proteome</keyword>
<keyword evidence="2" id="KW-0732">Signal</keyword>
<dbReference type="Pfam" id="PF13458">
    <property type="entry name" value="Peripla_BP_6"/>
    <property type="match status" value="1"/>
</dbReference>
<organism evidence="4 5">
    <name type="scientific">Tsukamurella asaccharolytica</name>
    <dbReference type="NCBI Taxonomy" id="2592067"/>
    <lineage>
        <taxon>Bacteria</taxon>
        <taxon>Bacillati</taxon>
        <taxon>Actinomycetota</taxon>
        <taxon>Actinomycetes</taxon>
        <taxon>Mycobacteriales</taxon>
        <taxon>Tsukamurellaceae</taxon>
        <taxon>Tsukamurella</taxon>
    </lineage>
</organism>
<dbReference type="PANTHER" id="PTHR47628">
    <property type="match status" value="1"/>
</dbReference>
<accession>A0A5C5RBG4</accession>
<sequence length="357" mass="38767">MEGFRRAESMSEYTVGLLYPGRGPAGLFGPSCLSCTTLAADDINTRGGLLGRELVVRPIDSATGVANVTREVETLLAAGEIDAIVGWHTSDVRRALSARLDLRVPYVYTALYEGGESTAGVFLTGETPEDQIRPALGWLRRERGLRRWWIVGSDYLWARDSAKACVRFAQSLGDDLVGARFVPVGTQDFSAVITDIARSDADGVLMLLLGQDAVEFNRSFAAAGLDGAFVRYSPLMDEHMLMASGPEATRDLFASAGYFDSVVTTESMEFGARYFGRFGPDACTPTSMGESCFEGMLLLESLLSTVRSTDVRDIMAGAGRVQYEGARGNMALRDGHAHQRMYLARAEGCDFDVIDQL</sequence>
<evidence type="ECO:0000259" key="3">
    <source>
        <dbReference type="Pfam" id="PF13458"/>
    </source>
</evidence>
<comment type="similarity">
    <text evidence="1">Belongs to the leucine-binding protein family.</text>
</comment>
<proteinExistence type="inferred from homology"/>
<evidence type="ECO:0000256" key="1">
    <source>
        <dbReference type="ARBA" id="ARBA00010062"/>
    </source>
</evidence>
<protein>
    <submittedName>
        <fullName evidence="4">ABC transporter substrate-binding protein</fullName>
    </submittedName>
</protein>
<dbReference type="OrthoDB" id="7337537at2"/>
<evidence type="ECO:0000256" key="2">
    <source>
        <dbReference type="ARBA" id="ARBA00022729"/>
    </source>
</evidence>